<name>A0A562KHA9_9FLAO</name>
<keyword evidence="3" id="KW-1185">Reference proteome</keyword>
<gene>
    <name evidence="2" type="ORF">IP97_01473</name>
</gene>
<evidence type="ECO:0000313" key="2">
    <source>
        <dbReference type="EMBL" id="TWH94761.1"/>
    </source>
</evidence>
<proteinExistence type="predicted"/>
<sequence length="779" mass="79140">MFKYTEFVQIHGIQTYSIFLSFSTEVVLTCIKIQMIMKKILFTIIAFCTIQSFAQVGIGTTNPHASSILDLTSTTQGFLVPRLSTAQRDAIASPANGLMIYNTSINCFQYYKSSAWNSLCDATISILNCAGVTASPGAVGISYSGNATIPYTSGNGGSYPSGFPIASTGVTGLTATLQGGTLTNGTGNLTYVISGTPTSSGTANFAISFGGLSCSFSITVNGPTIASIPCTAPFTVTPAGNGIAGLPYNKTVTVPYTGGNGVAYSAGMPIASTGVTGLTATLNAGTLAAGAGNFTFTVTGTPDPFVAASTTATATFPFTFDGKSCSFTVIINKASIAPITCSTAVVESPATGINGSPYTGTITVTYPASGNGGGFDAQSIPSTGVTGLTATIATGFTNPAGGTLVFNVSGTPSGTGNAQFNLSNFITNLGCSGSNVQIVISGSPTVTGLNCSGATHSPATATQFSAYSGTTTLPYTGGNGVAYPTQTINSTGVTGLTATLTPGTLASGNGNLSFTVSGTPTSSGLASFAITFGGQTCVFSIRVNGRVISIKYIDGSTYNATSPFGQQTVPQNYGPTGIFNTIGGILHDDYITTFNGGISPLTMRNTIDIVACGPNRTAGSRSLADCQRIRDYVALGGIAIITLDANDANAITTSNNYHTAFGGTGTFIAGANPTTVNSTIPLSSSYWGTANAGVALLGTGVSAEFNGTTYTLPIGAQVLATYPSGKPAIWTCGEGNRALFICDNGFLLSANFTTIGVETDQEKFFHNLLKNYILVHLGF</sequence>
<protein>
    <submittedName>
        <fullName evidence="2">Uncharacterized protein</fullName>
    </submittedName>
</protein>
<accession>A0A562KHA9</accession>
<evidence type="ECO:0000313" key="3">
    <source>
        <dbReference type="Proteomes" id="UP000315312"/>
    </source>
</evidence>
<comment type="caution">
    <text evidence="2">The sequence shown here is derived from an EMBL/GenBank/DDBJ whole genome shotgun (WGS) entry which is preliminary data.</text>
</comment>
<reference evidence="2 3" key="1">
    <citation type="journal article" date="2015" name="Stand. Genomic Sci.">
        <title>Genomic Encyclopedia of Bacterial and Archaeal Type Strains, Phase III: the genomes of soil and plant-associated and newly described type strains.</title>
        <authorList>
            <person name="Whitman W.B."/>
            <person name="Woyke T."/>
            <person name="Klenk H.P."/>
            <person name="Zhou Y."/>
            <person name="Lilburn T.G."/>
            <person name="Beck B.J."/>
            <person name="De Vos P."/>
            <person name="Vandamme P."/>
            <person name="Eisen J.A."/>
            <person name="Garrity G."/>
            <person name="Hugenholtz P."/>
            <person name="Kyrpides N.C."/>
        </authorList>
    </citation>
    <scope>NUCLEOTIDE SEQUENCE [LARGE SCALE GENOMIC DNA]</scope>
    <source>
        <strain evidence="2 3">CGMCC 1.6844</strain>
    </source>
</reference>
<dbReference type="AlphaFoldDB" id="A0A562KHA9"/>
<organism evidence="2 3">
    <name type="scientific">Flavobacterium cheniae</name>
    <dbReference type="NCBI Taxonomy" id="295428"/>
    <lineage>
        <taxon>Bacteria</taxon>
        <taxon>Pseudomonadati</taxon>
        <taxon>Bacteroidota</taxon>
        <taxon>Flavobacteriia</taxon>
        <taxon>Flavobacteriales</taxon>
        <taxon>Flavobacteriaceae</taxon>
        <taxon>Flavobacterium</taxon>
    </lineage>
</organism>
<evidence type="ECO:0000256" key="1">
    <source>
        <dbReference type="SAM" id="Phobius"/>
    </source>
</evidence>
<feature type="transmembrane region" description="Helical" evidence="1">
    <location>
        <begin position="40"/>
        <end position="58"/>
    </location>
</feature>
<keyword evidence="1" id="KW-0472">Membrane</keyword>
<dbReference type="Proteomes" id="UP000315312">
    <property type="component" value="Unassembled WGS sequence"/>
</dbReference>
<keyword evidence="1" id="KW-1133">Transmembrane helix</keyword>
<dbReference type="EMBL" id="VLKM01000005">
    <property type="protein sequence ID" value="TWH94761.1"/>
    <property type="molecule type" value="Genomic_DNA"/>
</dbReference>
<keyword evidence="1" id="KW-0812">Transmembrane</keyword>